<dbReference type="PANTHER" id="PTHR45766:SF5">
    <property type="entry name" value="SNF2 DOMAIN-CONTAINING PROTEIN _ HELICASE DOMAIN-CONTAINING PROTEIN _ HNH ENDONUCLEASE DOMAIN-CONTAINING PROTEIN"/>
    <property type="match status" value="1"/>
</dbReference>
<dbReference type="InterPro" id="IPR038718">
    <property type="entry name" value="SNF2-like_sf"/>
</dbReference>
<dbReference type="CDD" id="cd00085">
    <property type="entry name" value="HNHc"/>
    <property type="match status" value="1"/>
</dbReference>
<evidence type="ECO:0000256" key="1">
    <source>
        <dbReference type="ARBA" id="ARBA00022801"/>
    </source>
</evidence>
<dbReference type="GO" id="GO:0006281">
    <property type="term" value="P:DNA repair"/>
    <property type="evidence" value="ECO:0007669"/>
    <property type="project" value="TreeGrafter"/>
</dbReference>
<keyword evidence="5" id="KW-1185">Reference proteome</keyword>
<dbReference type="InterPro" id="IPR049730">
    <property type="entry name" value="SNF2/RAD54-like_C"/>
</dbReference>
<sequence>MTEEITEEQRKRAEANRLAALAKRRQTAVNKREDPETWRFSKCPKILPEPNLLQKPQNVSCKAPPKPQISLPPSRFRVRLEICSPDSFSATPEPFLGSPYPGNAECLQKLNDSLSFVVPLRYTQNQNGGNGSVYNLWDYDMVLKCLKSSKGIECQEIPHLTLRAVQSLSDSFVTGRWVPCRPEHLSDDVVDALIGSLPKTLLDSLLPFQLDGVRFALRRGARCLIADEMGLGKTLQAITIASCFIGEGPILVVCPAILRYSWAEELERWLPSCLPTDIHLVFGHINNPARLTRCPRVVVISYTMLHHLHESMLKHEWALVIVDESHHVRCSKKASEPLEIQAVLDVAKLVKRIILLSGTPSLSRPYDIFNQIDMLWPGLLGKNKFEFAKNYCPIQSDLPSQAMVFKRDFSKGVRLEELNVLLKLSVMIRRLKEQVLLQLPPKRRQIIRLVLKRSDIISAKAAIRKGGTTLMETQEESELHMNGGTPENDLDADIPPEIYSESKDDGDCWGNLRHLSYQELGIAKLSGFCNWFSIHPIVTDTEAARNSDMDFNSHKMIIFAHHHAVLDRIQAFICQKGVSFVRVDGLTSALDRQLAIQSFRSSREVKVAIIGITVGALGLDLSVAENVVFLELPKTSNELVQAEDRAHRRGQTKAVNVYIFCAKDTLDESHWQSLNKQLRCVSSVTNGKKDAVEEIAVEKVSDAYQDSSCAQYKNSEENENGDLKAASPGLNNCSKTDINVDEKRFLENLVSGEVPQMETVDPHNTLNQGVQGFQMYKGRMMVGSRKQIITDEHGSLQEDLIHFESGRGTDLEIADDSCPSGSLEGNACEARELHSPGVVFTSKLDESTDNDEPLANMELEGAFFPNAEPPSEKRYTVNKGRYYESTELIETGAAGSIQSNCLRFEVSQYTGRIHLYSCISSKDLRPKPLFENFRPEELESLNLSAAGMDKGRAPKFIKENPIYHDVLLTFITEWNDLTPIQQKKLLGKPLQLPLSLELCYLKESINHVRGGLLKGGSKRRATPLQDISQPLPENAIWKKVSLCSGNGKKEKIYAQGWSMMDEPLCKLCQEPCMGKLAKAPQYFEDLFCSLGCFEEYRIRTSQRSLREELFQIERGICGKCKLDCHKLIKCIKPLSIAKRKEYIEKVAPKVASHKNLFEKIVYEPIEGNAWHADHIVPVYRGGGECRLENMRTLCVACHSEVTASQRMERCLERAKAKEQLKEIMRSIKDGGNIEQINSNLEDHGHSNIQEVTDDELLIKVPGSAYSESTTIEN</sequence>
<feature type="domain" description="Helicase C-terminal" evidence="3">
    <location>
        <begin position="546"/>
        <end position="701"/>
    </location>
</feature>
<dbReference type="InterPro" id="IPR001650">
    <property type="entry name" value="Helicase_C-like"/>
</dbReference>
<dbReference type="GO" id="GO:0003676">
    <property type="term" value="F:nucleic acid binding"/>
    <property type="evidence" value="ECO:0007669"/>
    <property type="project" value="InterPro"/>
</dbReference>
<evidence type="ECO:0008006" key="6">
    <source>
        <dbReference type="Google" id="ProtNLM"/>
    </source>
</evidence>
<dbReference type="PROSITE" id="PS51194">
    <property type="entry name" value="HELICASE_CTER"/>
    <property type="match status" value="1"/>
</dbReference>
<dbReference type="GO" id="GO:0016787">
    <property type="term" value="F:hydrolase activity"/>
    <property type="evidence" value="ECO:0007669"/>
    <property type="project" value="UniProtKB-KW"/>
</dbReference>
<accession>A0A9Q0H7E4</accession>
<dbReference type="GO" id="GO:0043596">
    <property type="term" value="C:nuclear replication fork"/>
    <property type="evidence" value="ECO:0007669"/>
    <property type="project" value="TreeGrafter"/>
</dbReference>
<proteinExistence type="predicted"/>
<dbReference type="GO" id="GO:0031297">
    <property type="term" value="P:replication fork processing"/>
    <property type="evidence" value="ECO:0007669"/>
    <property type="project" value="TreeGrafter"/>
</dbReference>
<reference evidence="4" key="1">
    <citation type="journal article" date="2023" name="Plant J.">
        <title>The genome of the king protea, Protea cynaroides.</title>
        <authorList>
            <person name="Chang J."/>
            <person name="Duong T.A."/>
            <person name="Schoeman C."/>
            <person name="Ma X."/>
            <person name="Roodt D."/>
            <person name="Barker N."/>
            <person name="Li Z."/>
            <person name="Van de Peer Y."/>
            <person name="Mizrachi E."/>
        </authorList>
    </citation>
    <scope>NUCLEOTIDE SEQUENCE</scope>
    <source>
        <tissue evidence="4">Young leaves</tissue>
    </source>
</reference>
<protein>
    <recommendedName>
        <fullName evidence="6">DNA annealing helicase and endonuclease ZRANB3</fullName>
    </recommendedName>
</protein>
<dbReference type="GO" id="GO:0004520">
    <property type="term" value="F:DNA endonuclease activity"/>
    <property type="evidence" value="ECO:0007669"/>
    <property type="project" value="TreeGrafter"/>
</dbReference>
<dbReference type="SMART" id="SM00490">
    <property type="entry name" value="HELICc"/>
    <property type="match status" value="1"/>
</dbReference>
<dbReference type="Pfam" id="PF00271">
    <property type="entry name" value="Helicase_C"/>
    <property type="match status" value="1"/>
</dbReference>
<dbReference type="InterPro" id="IPR027417">
    <property type="entry name" value="P-loop_NTPase"/>
</dbReference>
<evidence type="ECO:0000259" key="3">
    <source>
        <dbReference type="PROSITE" id="PS51194"/>
    </source>
</evidence>
<feature type="domain" description="Helicase ATP-binding" evidence="2">
    <location>
        <begin position="214"/>
        <end position="378"/>
    </location>
</feature>
<dbReference type="GO" id="GO:0008270">
    <property type="term" value="F:zinc ion binding"/>
    <property type="evidence" value="ECO:0007669"/>
    <property type="project" value="InterPro"/>
</dbReference>
<dbReference type="PANTHER" id="PTHR45766">
    <property type="entry name" value="DNA ANNEALING HELICASE AND ENDONUCLEASE ZRANB3 FAMILY MEMBER"/>
    <property type="match status" value="1"/>
</dbReference>
<dbReference type="PROSITE" id="PS51192">
    <property type="entry name" value="HELICASE_ATP_BIND_1"/>
    <property type="match status" value="1"/>
</dbReference>
<dbReference type="InterPro" id="IPR014001">
    <property type="entry name" value="Helicase_ATP-bd"/>
</dbReference>
<dbReference type="Gene3D" id="1.10.30.50">
    <property type="match status" value="1"/>
</dbReference>
<dbReference type="CDD" id="cd18793">
    <property type="entry name" value="SF2_C_SNF"/>
    <property type="match status" value="1"/>
</dbReference>
<dbReference type="Gene3D" id="3.40.50.10810">
    <property type="entry name" value="Tandem AAA-ATPase domain"/>
    <property type="match status" value="1"/>
</dbReference>
<dbReference type="Gene3D" id="3.40.50.300">
    <property type="entry name" value="P-loop containing nucleotide triphosphate hydrolases"/>
    <property type="match status" value="1"/>
</dbReference>
<dbReference type="InterPro" id="IPR002711">
    <property type="entry name" value="HNH"/>
</dbReference>
<dbReference type="InterPro" id="IPR000330">
    <property type="entry name" value="SNF2_N"/>
</dbReference>
<comment type="caution">
    <text evidence="4">The sequence shown here is derived from an EMBL/GenBank/DDBJ whole genome shotgun (WGS) entry which is preliminary data.</text>
</comment>
<dbReference type="SUPFAM" id="SSF52540">
    <property type="entry name" value="P-loop containing nucleoside triphosphate hydrolases"/>
    <property type="match status" value="2"/>
</dbReference>
<dbReference type="AlphaFoldDB" id="A0A9Q0H7E4"/>
<evidence type="ECO:0000313" key="4">
    <source>
        <dbReference type="EMBL" id="KAJ4960943.1"/>
    </source>
</evidence>
<dbReference type="Proteomes" id="UP001141806">
    <property type="component" value="Unassembled WGS sequence"/>
</dbReference>
<evidence type="ECO:0000259" key="2">
    <source>
        <dbReference type="PROSITE" id="PS51192"/>
    </source>
</evidence>
<evidence type="ECO:0000313" key="5">
    <source>
        <dbReference type="Proteomes" id="UP001141806"/>
    </source>
</evidence>
<gene>
    <name evidence="4" type="ORF">NE237_020853</name>
</gene>
<dbReference type="FunFam" id="3.40.50.10810:FF:000065">
    <property type="entry name" value="SNF2 DNA repair protein, putative"/>
    <property type="match status" value="1"/>
</dbReference>
<name>A0A9Q0H7E4_9MAGN</name>
<dbReference type="Pfam" id="PF01844">
    <property type="entry name" value="HNH"/>
    <property type="match status" value="1"/>
</dbReference>
<dbReference type="SMART" id="SM00487">
    <property type="entry name" value="DEXDc"/>
    <property type="match status" value="1"/>
</dbReference>
<dbReference type="GO" id="GO:0005524">
    <property type="term" value="F:ATP binding"/>
    <property type="evidence" value="ECO:0007669"/>
    <property type="project" value="InterPro"/>
</dbReference>
<dbReference type="EMBL" id="JAMYWD010000009">
    <property type="protein sequence ID" value="KAJ4960943.1"/>
    <property type="molecule type" value="Genomic_DNA"/>
</dbReference>
<dbReference type="InterPro" id="IPR003615">
    <property type="entry name" value="HNH_nuc"/>
</dbReference>
<keyword evidence="1" id="KW-0378">Hydrolase</keyword>
<dbReference type="OrthoDB" id="2801544at2759"/>
<organism evidence="4 5">
    <name type="scientific">Protea cynaroides</name>
    <dbReference type="NCBI Taxonomy" id="273540"/>
    <lineage>
        <taxon>Eukaryota</taxon>
        <taxon>Viridiplantae</taxon>
        <taxon>Streptophyta</taxon>
        <taxon>Embryophyta</taxon>
        <taxon>Tracheophyta</taxon>
        <taxon>Spermatophyta</taxon>
        <taxon>Magnoliopsida</taxon>
        <taxon>Proteales</taxon>
        <taxon>Proteaceae</taxon>
        <taxon>Protea</taxon>
    </lineage>
</organism>
<dbReference type="Pfam" id="PF00176">
    <property type="entry name" value="SNF2-rel_dom"/>
    <property type="match status" value="1"/>
</dbReference>